<comment type="cofactor">
    <cofactor evidence="1">
        <name>thiamine diphosphate</name>
        <dbReference type="ChEBI" id="CHEBI:58937"/>
    </cofactor>
</comment>
<accession>A0A1T4Q6K0</accession>
<sequence length="314" mass="34263">MSKLTSNREEFGKELRQVVVETLNEMIEKDPTVVALEADLGGASGFSKIAKENLINVGIAEANMVGVASGLNLTGFVPYLHTFSPFATRRAFDQLYLSGGYSDTHLNIYGSDPGFTAGVNGGTHTSYEDVALMRMIPNSVICDAADEVQLKFIVQAFKERCGVNYFRANRKAVRKVYQQDSEFELGKGVVLRTGEDVALIASGQLVSQTLDVAEKLATEGIQATVIDMFTVKPIDKELILKTAQEIGKIVTIENHSIYGGLGSSVAEFLAENGKATLKRIGVDERFGQVGTPDFLQKEYGLDMLSIYQKVKEIL</sequence>
<dbReference type="AlphaFoldDB" id="A0A1T4Q6K0"/>
<dbReference type="STRING" id="263852.SAMN02745116_02076"/>
<gene>
    <name evidence="5" type="ORF">SAMN02745116_02076</name>
</gene>
<dbReference type="InterPro" id="IPR051157">
    <property type="entry name" value="PDH/Transketolase"/>
</dbReference>
<dbReference type="PANTHER" id="PTHR43825">
    <property type="entry name" value="PYRUVATE DEHYDROGENASE E1 COMPONENT"/>
    <property type="match status" value="1"/>
</dbReference>
<evidence type="ECO:0000259" key="4">
    <source>
        <dbReference type="SMART" id="SM00861"/>
    </source>
</evidence>
<reference evidence="6" key="1">
    <citation type="submission" date="2017-02" db="EMBL/GenBank/DDBJ databases">
        <authorList>
            <person name="Varghese N."/>
            <person name="Submissions S."/>
        </authorList>
    </citation>
    <scope>NUCLEOTIDE SEQUENCE [LARGE SCALE GENOMIC DNA]</scope>
    <source>
        <strain evidence="6">ATCC BAA-1030</strain>
    </source>
</reference>
<evidence type="ECO:0000256" key="1">
    <source>
        <dbReference type="ARBA" id="ARBA00001964"/>
    </source>
</evidence>
<feature type="domain" description="Transketolase-like pyrimidine-binding" evidence="4">
    <location>
        <begin position="13"/>
        <end position="175"/>
    </location>
</feature>
<protein>
    <submittedName>
        <fullName evidence="5">Transketolase</fullName>
    </submittedName>
</protein>
<evidence type="ECO:0000256" key="2">
    <source>
        <dbReference type="ARBA" id="ARBA00007131"/>
    </source>
</evidence>
<organism evidence="5 6">
    <name type="scientific">Pilibacter termitis</name>
    <dbReference type="NCBI Taxonomy" id="263852"/>
    <lineage>
        <taxon>Bacteria</taxon>
        <taxon>Bacillati</taxon>
        <taxon>Bacillota</taxon>
        <taxon>Bacilli</taxon>
        <taxon>Lactobacillales</taxon>
        <taxon>Enterococcaceae</taxon>
        <taxon>Pilibacter</taxon>
    </lineage>
</organism>
<dbReference type="RefSeq" id="WP_078807994.1">
    <property type="nucleotide sequence ID" value="NZ_FUXI01000026.1"/>
</dbReference>
<dbReference type="FunFam" id="3.40.50.970:FF:000129">
    <property type="entry name" value="Transketolase"/>
    <property type="match status" value="1"/>
</dbReference>
<dbReference type="Pfam" id="PF02779">
    <property type="entry name" value="Transket_pyr"/>
    <property type="match status" value="1"/>
</dbReference>
<dbReference type="PANTHER" id="PTHR43825:SF1">
    <property type="entry name" value="TRANSKETOLASE-LIKE PYRIMIDINE-BINDING DOMAIN-CONTAINING PROTEIN"/>
    <property type="match status" value="1"/>
</dbReference>
<dbReference type="InterPro" id="IPR033248">
    <property type="entry name" value="Transketolase_C"/>
</dbReference>
<dbReference type="Gene3D" id="3.40.50.920">
    <property type="match status" value="1"/>
</dbReference>
<evidence type="ECO:0000313" key="5">
    <source>
        <dbReference type="EMBL" id="SJZ99314.1"/>
    </source>
</evidence>
<dbReference type="OrthoDB" id="9803371at2"/>
<dbReference type="InterPro" id="IPR005475">
    <property type="entry name" value="Transketolase-like_Pyr-bd"/>
</dbReference>
<dbReference type="SMART" id="SM00861">
    <property type="entry name" value="Transket_pyr"/>
    <property type="match status" value="1"/>
</dbReference>
<keyword evidence="3" id="KW-0786">Thiamine pyrophosphate</keyword>
<dbReference type="Pfam" id="PF02780">
    <property type="entry name" value="Transketolase_C"/>
    <property type="match status" value="1"/>
</dbReference>
<dbReference type="SUPFAM" id="SSF52922">
    <property type="entry name" value="TK C-terminal domain-like"/>
    <property type="match status" value="1"/>
</dbReference>
<evidence type="ECO:0000313" key="6">
    <source>
        <dbReference type="Proteomes" id="UP000190328"/>
    </source>
</evidence>
<dbReference type="CDD" id="cd07033">
    <property type="entry name" value="TPP_PYR_DXS_TK_like"/>
    <property type="match status" value="1"/>
</dbReference>
<dbReference type="SUPFAM" id="SSF52518">
    <property type="entry name" value="Thiamin diphosphate-binding fold (THDP-binding)"/>
    <property type="match status" value="1"/>
</dbReference>
<dbReference type="EMBL" id="FUXI01000026">
    <property type="protein sequence ID" value="SJZ99314.1"/>
    <property type="molecule type" value="Genomic_DNA"/>
</dbReference>
<evidence type="ECO:0000256" key="3">
    <source>
        <dbReference type="ARBA" id="ARBA00023052"/>
    </source>
</evidence>
<proteinExistence type="inferred from homology"/>
<keyword evidence="6" id="KW-1185">Reference proteome</keyword>
<dbReference type="InterPro" id="IPR029061">
    <property type="entry name" value="THDP-binding"/>
</dbReference>
<dbReference type="Proteomes" id="UP000190328">
    <property type="component" value="Unassembled WGS sequence"/>
</dbReference>
<dbReference type="Gene3D" id="3.40.50.970">
    <property type="match status" value="1"/>
</dbReference>
<comment type="similarity">
    <text evidence="2">Belongs to the transketolase family.</text>
</comment>
<dbReference type="InterPro" id="IPR009014">
    <property type="entry name" value="Transketo_C/PFOR_II"/>
</dbReference>
<name>A0A1T4Q6K0_9ENTE</name>